<dbReference type="PANTHER" id="PTHR34853">
    <property type="match status" value="1"/>
</dbReference>
<organism evidence="2 3">
    <name type="scientific">Massilia violaceinigra</name>
    <dbReference type="NCBI Taxonomy" id="2045208"/>
    <lineage>
        <taxon>Bacteria</taxon>
        <taxon>Pseudomonadati</taxon>
        <taxon>Pseudomonadota</taxon>
        <taxon>Betaproteobacteria</taxon>
        <taxon>Burkholderiales</taxon>
        <taxon>Oxalobacteraceae</taxon>
        <taxon>Telluria group</taxon>
        <taxon>Massilia</taxon>
    </lineage>
</organism>
<proteinExistence type="predicted"/>
<evidence type="ECO:0000256" key="1">
    <source>
        <dbReference type="SAM" id="SignalP"/>
    </source>
</evidence>
<evidence type="ECO:0000313" key="2">
    <source>
        <dbReference type="EMBL" id="ATQ75677.1"/>
    </source>
</evidence>
<dbReference type="InterPro" id="IPR005152">
    <property type="entry name" value="Lipase_secreted"/>
</dbReference>
<dbReference type="SUPFAM" id="SSF53474">
    <property type="entry name" value="alpha/beta-Hydrolases"/>
    <property type="match status" value="1"/>
</dbReference>
<keyword evidence="1" id="KW-0732">Signal</keyword>
<feature type="signal peptide" evidence="1">
    <location>
        <begin position="1"/>
        <end position="29"/>
    </location>
</feature>
<dbReference type="EMBL" id="CP024608">
    <property type="protein sequence ID" value="ATQ75677.1"/>
    <property type="molecule type" value="Genomic_DNA"/>
</dbReference>
<keyword evidence="3" id="KW-1185">Reference proteome</keyword>
<dbReference type="AlphaFoldDB" id="A0A2D2DL07"/>
<dbReference type="KEGG" id="mass:CR152_14930"/>
<accession>A0A2D2DL07</accession>
<dbReference type="GO" id="GO:0016042">
    <property type="term" value="P:lipid catabolic process"/>
    <property type="evidence" value="ECO:0007669"/>
    <property type="project" value="InterPro"/>
</dbReference>
<dbReference type="PANTHER" id="PTHR34853:SF1">
    <property type="entry name" value="LIPASE 5"/>
    <property type="match status" value="1"/>
</dbReference>
<dbReference type="Gene3D" id="3.40.50.1820">
    <property type="entry name" value="alpha/beta hydrolase"/>
    <property type="match status" value="2"/>
</dbReference>
<dbReference type="RefSeq" id="WP_099875642.1">
    <property type="nucleotide sequence ID" value="NZ_CP024608.1"/>
</dbReference>
<dbReference type="InterPro" id="IPR029058">
    <property type="entry name" value="AB_hydrolase_fold"/>
</dbReference>
<dbReference type="Proteomes" id="UP000229897">
    <property type="component" value="Chromosome"/>
</dbReference>
<evidence type="ECO:0008006" key="4">
    <source>
        <dbReference type="Google" id="ProtNLM"/>
    </source>
</evidence>
<protein>
    <recommendedName>
        <fullName evidence="4">Alpha/beta hydrolase</fullName>
    </recommendedName>
</protein>
<sequence>MPNAIPSTRFLTLGAALAVLLSGCGGSPASPDRADDTSAGRGALLRHSPTRLLSLDAAGVATQLNKFGTQLLLVAGAPKCGIDFHHVEYNTVGAAGEPTTASAAMLVPTGADPACGGKRPVVLYGHGSSFQRKLNMADITDATNEGAGRIGTPAAMYAAQGYIVIAPNYAGYDTSRLNYHPHHIADQQSKDMIDALGAARTALAGLPHPAGENGKLFITGYSEGGYVAMATHRAMQAAGITVTASAPQSGSYAESLDYEVLGTSGALDDLRAFSLSTQLQLVMQITAWQKAYGNLYTSPSDVYSGTYAGAMETLLPATMALDTLVADNKFPQYFLSQDMPHYTGLTAAQKAYFGTPAQSLMNASYLSRVLADIAAHPCPVTSAVAPLACAPANPMRAAWLKNDLRTWAPSAPMLMCGGNGDPEVSFDHARLTHAYFQAHGSAAQLLDVDSPVTDNDPYARSKNLFAAFRQAVIDSGDDPTTVDNYHGFMANVACEVAARDFFSRF</sequence>
<feature type="chain" id="PRO_5013931269" description="Alpha/beta hydrolase" evidence="1">
    <location>
        <begin position="30"/>
        <end position="505"/>
    </location>
</feature>
<evidence type="ECO:0000313" key="3">
    <source>
        <dbReference type="Proteomes" id="UP000229897"/>
    </source>
</evidence>
<dbReference type="OrthoDB" id="9798122at2"/>
<gene>
    <name evidence="2" type="ORF">CR152_14930</name>
</gene>
<reference evidence="2" key="1">
    <citation type="submission" date="2017-10" db="EMBL/GenBank/DDBJ databases">
        <title>Massilia psychrophilum sp. nov., a novel purple-pigmented bacterium isolated from Tianshan glacier, Xinjiang Municipality, China.</title>
        <authorList>
            <person name="Wang H."/>
        </authorList>
    </citation>
    <scope>NUCLEOTIDE SEQUENCE [LARGE SCALE GENOMIC DNA]</scope>
    <source>
        <strain evidence="2">B2</strain>
    </source>
</reference>
<name>A0A2D2DL07_9BURK</name>
<dbReference type="GO" id="GO:0004806">
    <property type="term" value="F:triacylglycerol lipase activity"/>
    <property type="evidence" value="ECO:0007669"/>
    <property type="project" value="InterPro"/>
</dbReference>
<dbReference type="PIRSF" id="PIRSF029171">
    <property type="entry name" value="Esterase_LipA"/>
    <property type="match status" value="1"/>
</dbReference>